<gene>
    <name evidence="1" type="ORF">SAMN05216417_11394</name>
</gene>
<organism evidence="1 2">
    <name type="scientific">Nitrosospira multiformis</name>
    <dbReference type="NCBI Taxonomy" id="1231"/>
    <lineage>
        <taxon>Bacteria</taxon>
        <taxon>Pseudomonadati</taxon>
        <taxon>Pseudomonadota</taxon>
        <taxon>Betaproteobacteria</taxon>
        <taxon>Nitrosomonadales</taxon>
        <taxon>Nitrosomonadaceae</taxon>
        <taxon>Nitrosospira</taxon>
    </lineage>
</organism>
<dbReference type="Gene3D" id="3.40.50.1820">
    <property type="entry name" value="alpha/beta hydrolase"/>
    <property type="match status" value="1"/>
</dbReference>
<dbReference type="GO" id="GO:0016787">
    <property type="term" value="F:hydrolase activity"/>
    <property type="evidence" value="ECO:0007669"/>
    <property type="project" value="UniProtKB-KW"/>
</dbReference>
<evidence type="ECO:0000313" key="1">
    <source>
        <dbReference type="EMBL" id="SFU66872.1"/>
    </source>
</evidence>
<dbReference type="InterPro" id="IPR029058">
    <property type="entry name" value="AB_hydrolase_fold"/>
</dbReference>
<accession>A0A1I7I1N5</accession>
<reference evidence="1 2" key="1">
    <citation type="submission" date="2016-10" db="EMBL/GenBank/DDBJ databases">
        <authorList>
            <person name="de Groot N.N."/>
        </authorList>
    </citation>
    <scope>NUCLEOTIDE SEQUENCE [LARGE SCALE GENOMIC DNA]</scope>
    <source>
        <strain evidence="1 2">Nl14</strain>
    </source>
</reference>
<dbReference type="OrthoDB" id="9782215at2"/>
<dbReference type="RefSeq" id="WP_143104360.1">
    <property type="nucleotide sequence ID" value="NZ_FPBZ01000013.1"/>
</dbReference>
<dbReference type="AlphaFoldDB" id="A0A1I7I1N5"/>
<dbReference type="SUPFAM" id="SSF53474">
    <property type="entry name" value="alpha/beta-Hydrolases"/>
    <property type="match status" value="1"/>
</dbReference>
<dbReference type="EMBL" id="FPBZ01000013">
    <property type="protein sequence ID" value="SFU66872.1"/>
    <property type="molecule type" value="Genomic_DNA"/>
</dbReference>
<keyword evidence="1" id="KW-0378">Hydrolase</keyword>
<name>A0A1I7I1N5_9PROT</name>
<proteinExistence type="predicted"/>
<protein>
    <submittedName>
        <fullName evidence="1">Dienelactone hydrolase</fullName>
    </submittedName>
</protein>
<dbReference type="Proteomes" id="UP000182649">
    <property type="component" value="Unassembled WGS sequence"/>
</dbReference>
<sequence length="333" mass="37661">MKLFPQMRHSSTFWLNFFLPLILALETGCATVEQLRCLHHTEKQPPFSADKLKPCFGVSDFTYPASNVSHNVYCIGSDRSKPPVILLHELPGLSGKTLEYAENLSEDFTVYVPMLFGELNQNSTFRGISAFLFNGEWGWPLGGSNLDRNTLIVRWLRGLVSEIERQHDGHSIGVIGNCLTGSLPLLLLDNANVNAVVLAQPTLPMRFIHYSEEDRRSLGISESELDAAKRLIEKKDIKIYGVRFAGDCVSSRKKQDTLGQKFGVRYENAEIEEAEYKNPPECRSGDCSKAHSTLIGEWQPGSASEWRRQEVRKYLKNPSTFTRHPVRKESNEK</sequence>
<evidence type="ECO:0000313" key="2">
    <source>
        <dbReference type="Proteomes" id="UP000182649"/>
    </source>
</evidence>